<sequence length="356" mass="38664">MASPVSPYRPYLAVHEALLNGGKDERPTALQVVADCNALGSLRGQSVLITGCSGGIGKTTAAALYETGAALYLTARDLSKMEDVIEEIVQKSPSKEKGFPRPVPIELHLDSLESVRSAATTIKSKTDSLHLLINNAGVGGVPHGTTKDGFETHMGVNHFAHFLLFQLLRPLLLKAHQTTHRPSRIINVSSTAHFLSQISFSDLNWQTRSYQKFPAYGQSKLANIFMTTELTRRYSSQGLLGLAVHPGGIFEGSQLTRYMTEEDSAGFTKESMERIQKVNKTPEQGAATTVWAAVSGRFEDVANGGRYLGDVGESPLASDDEVFEYTAAYAGHAFDEEGERRLWEVSCEAVGVDGDL</sequence>
<dbReference type="OrthoDB" id="191139at2759"/>
<keyword evidence="3" id="KW-1185">Reference proteome</keyword>
<dbReference type="Gene3D" id="3.40.50.720">
    <property type="entry name" value="NAD(P)-binding Rossmann-like Domain"/>
    <property type="match status" value="1"/>
</dbReference>
<dbReference type="GeneID" id="54569096"/>
<name>A0A6A6CUM7_ZASCE</name>
<dbReference type="InterPro" id="IPR036291">
    <property type="entry name" value="NAD(P)-bd_dom_sf"/>
</dbReference>
<evidence type="ECO:0008006" key="4">
    <source>
        <dbReference type="Google" id="ProtNLM"/>
    </source>
</evidence>
<protein>
    <recommendedName>
        <fullName evidence="4">Short-chain dehydrogenase</fullName>
    </recommendedName>
</protein>
<dbReference type="Pfam" id="PF00106">
    <property type="entry name" value="adh_short"/>
    <property type="match status" value="1"/>
</dbReference>
<dbReference type="PRINTS" id="PR00081">
    <property type="entry name" value="GDHRDH"/>
</dbReference>
<evidence type="ECO:0000313" key="3">
    <source>
        <dbReference type="Proteomes" id="UP000799537"/>
    </source>
</evidence>
<proteinExistence type="predicted"/>
<dbReference type="EMBL" id="ML993584">
    <property type="protein sequence ID" value="KAF2170864.1"/>
    <property type="molecule type" value="Genomic_DNA"/>
</dbReference>
<dbReference type="PANTHER" id="PTHR43157:SF31">
    <property type="entry name" value="PHOSPHATIDYLINOSITOL-GLYCAN BIOSYNTHESIS CLASS F PROTEIN"/>
    <property type="match status" value="1"/>
</dbReference>
<evidence type="ECO:0000313" key="2">
    <source>
        <dbReference type="EMBL" id="KAF2170864.1"/>
    </source>
</evidence>
<accession>A0A6A6CUM7</accession>
<evidence type="ECO:0000256" key="1">
    <source>
        <dbReference type="ARBA" id="ARBA00023002"/>
    </source>
</evidence>
<reference evidence="2" key="1">
    <citation type="journal article" date="2020" name="Stud. Mycol.">
        <title>101 Dothideomycetes genomes: a test case for predicting lifestyles and emergence of pathogens.</title>
        <authorList>
            <person name="Haridas S."/>
            <person name="Albert R."/>
            <person name="Binder M."/>
            <person name="Bloem J."/>
            <person name="Labutti K."/>
            <person name="Salamov A."/>
            <person name="Andreopoulos B."/>
            <person name="Baker S."/>
            <person name="Barry K."/>
            <person name="Bills G."/>
            <person name="Bluhm B."/>
            <person name="Cannon C."/>
            <person name="Castanera R."/>
            <person name="Culley D."/>
            <person name="Daum C."/>
            <person name="Ezra D."/>
            <person name="Gonzalez J."/>
            <person name="Henrissat B."/>
            <person name="Kuo A."/>
            <person name="Liang C."/>
            <person name="Lipzen A."/>
            <person name="Lutzoni F."/>
            <person name="Magnuson J."/>
            <person name="Mondo S."/>
            <person name="Nolan M."/>
            <person name="Ohm R."/>
            <person name="Pangilinan J."/>
            <person name="Park H.-J."/>
            <person name="Ramirez L."/>
            <person name="Alfaro M."/>
            <person name="Sun H."/>
            <person name="Tritt A."/>
            <person name="Yoshinaga Y."/>
            <person name="Zwiers L.-H."/>
            <person name="Turgeon B."/>
            <person name="Goodwin S."/>
            <person name="Spatafora J."/>
            <person name="Crous P."/>
            <person name="Grigoriev I."/>
        </authorList>
    </citation>
    <scope>NUCLEOTIDE SEQUENCE</scope>
    <source>
        <strain evidence="2">ATCC 36951</strain>
    </source>
</reference>
<keyword evidence="1" id="KW-0560">Oxidoreductase</keyword>
<organism evidence="2 3">
    <name type="scientific">Zasmidium cellare ATCC 36951</name>
    <dbReference type="NCBI Taxonomy" id="1080233"/>
    <lineage>
        <taxon>Eukaryota</taxon>
        <taxon>Fungi</taxon>
        <taxon>Dikarya</taxon>
        <taxon>Ascomycota</taxon>
        <taxon>Pezizomycotina</taxon>
        <taxon>Dothideomycetes</taxon>
        <taxon>Dothideomycetidae</taxon>
        <taxon>Mycosphaerellales</taxon>
        <taxon>Mycosphaerellaceae</taxon>
        <taxon>Zasmidium</taxon>
    </lineage>
</organism>
<dbReference type="InterPro" id="IPR002347">
    <property type="entry name" value="SDR_fam"/>
</dbReference>
<dbReference type="RefSeq" id="XP_033671753.1">
    <property type="nucleotide sequence ID" value="XM_033815824.1"/>
</dbReference>
<dbReference type="GO" id="GO:0016491">
    <property type="term" value="F:oxidoreductase activity"/>
    <property type="evidence" value="ECO:0007669"/>
    <property type="project" value="UniProtKB-KW"/>
</dbReference>
<dbReference type="Proteomes" id="UP000799537">
    <property type="component" value="Unassembled WGS sequence"/>
</dbReference>
<gene>
    <name evidence="2" type="ORF">M409DRAFT_63901</name>
</gene>
<dbReference type="SUPFAM" id="SSF51735">
    <property type="entry name" value="NAD(P)-binding Rossmann-fold domains"/>
    <property type="match status" value="1"/>
</dbReference>
<dbReference type="AlphaFoldDB" id="A0A6A6CUM7"/>
<dbReference type="PANTHER" id="PTHR43157">
    <property type="entry name" value="PHOSPHATIDYLINOSITOL-GLYCAN BIOSYNTHESIS CLASS F PROTEIN-RELATED"/>
    <property type="match status" value="1"/>
</dbReference>